<keyword evidence="2" id="KW-0436">Ligase</keyword>
<dbReference type="Gene3D" id="3.40.50.980">
    <property type="match status" value="1"/>
</dbReference>
<name>A0ABY2TXD7_9PSED</name>
<gene>
    <name evidence="2" type="ORF">FEM54_28485</name>
</gene>
<feature type="domain" description="AMP-dependent synthetase/ligase" evidence="1">
    <location>
        <begin position="9"/>
        <end position="84"/>
    </location>
</feature>
<evidence type="ECO:0000259" key="1">
    <source>
        <dbReference type="Pfam" id="PF00501"/>
    </source>
</evidence>
<dbReference type="PANTHER" id="PTHR45527:SF1">
    <property type="entry name" value="FATTY ACID SYNTHASE"/>
    <property type="match status" value="1"/>
</dbReference>
<sequence>MLLYHEVIEHNASRHPHKCAVALDAVHYSYGMLQARTTQIARLLVASGVQPGDRVALYSPICIDLIAAYLAVLRVGAITAATHPT</sequence>
<dbReference type="Pfam" id="PF00501">
    <property type="entry name" value="AMP-binding"/>
    <property type="match status" value="1"/>
</dbReference>
<dbReference type="GO" id="GO:0016874">
    <property type="term" value="F:ligase activity"/>
    <property type="evidence" value="ECO:0007669"/>
    <property type="project" value="UniProtKB-KW"/>
</dbReference>
<protein>
    <submittedName>
        <fullName evidence="2">Long-chain fatty acid--CoA ligase</fullName>
    </submittedName>
</protein>
<dbReference type="Proteomes" id="UP000304941">
    <property type="component" value="Unassembled WGS sequence"/>
</dbReference>
<accession>A0ABY2TXD7</accession>
<dbReference type="InterPro" id="IPR000873">
    <property type="entry name" value="AMP-dep_synth/lig_dom"/>
</dbReference>
<comment type="caution">
    <text evidence="2">The sequence shown here is derived from an EMBL/GenBank/DDBJ whole genome shotgun (WGS) entry which is preliminary data.</text>
</comment>
<organism evidence="2 3">
    <name type="scientific">Pseudomonas edaphica</name>
    <dbReference type="NCBI Taxonomy" id="2006980"/>
    <lineage>
        <taxon>Bacteria</taxon>
        <taxon>Pseudomonadati</taxon>
        <taxon>Pseudomonadota</taxon>
        <taxon>Gammaproteobacteria</taxon>
        <taxon>Pseudomonadales</taxon>
        <taxon>Pseudomonadaceae</taxon>
        <taxon>Pseudomonas</taxon>
    </lineage>
</organism>
<dbReference type="SUPFAM" id="SSF56801">
    <property type="entry name" value="Acetyl-CoA synthetase-like"/>
    <property type="match status" value="1"/>
</dbReference>
<keyword evidence="3" id="KW-1185">Reference proteome</keyword>
<dbReference type="RefSeq" id="WP_099549611.1">
    <property type="nucleotide sequence ID" value="NZ_VBVZ01000661.1"/>
</dbReference>
<reference evidence="2 3" key="1">
    <citation type="submission" date="2019-05" db="EMBL/GenBank/DDBJ databases">
        <title>Pseudomonas edaphica sp. nov., isolated from rhizospheric soil of Cistus ladanifer L. in Spain.</title>
        <authorList>
            <person name="Peix A."/>
        </authorList>
    </citation>
    <scope>NUCLEOTIDE SEQUENCE [LARGE SCALE GENOMIC DNA]</scope>
    <source>
        <strain evidence="2 3">RD25</strain>
    </source>
</reference>
<proteinExistence type="predicted"/>
<evidence type="ECO:0000313" key="2">
    <source>
        <dbReference type="EMBL" id="TLG87945.1"/>
    </source>
</evidence>
<dbReference type="PANTHER" id="PTHR45527">
    <property type="entry name" value="NONRIBOSOMAL PEPTIDE SYNTHETASE"/>
    <property type="match status" value="1"/>
</dbReference>
<evidence type="ECO:0000313" key="3">
    <source>
        <dbReference type="Proteomes" id="UP000304941"/>
    </source>
</evidence>
<dbReference type="EMBL" id="VBVZ01000661">
    <property type="protein sequence ID" value="TLG87945.1"/>
    <property type="molecule type" value="Genomic_DNA"/>
</dbReference>